<name>A0A9W7CAA4_9STRA</name>
<gene>
    <name evidence="5" type="ORF">TrLO_g3529</name>
</gene>
<evidence type="ECO:0000259" key="4">
    <source>
        <dbReference type="PROSITE" id="PS50067"/>
    </source>
</evidence>
<sequence length="561" mass="60227">MTKISTSVRVRPLAKDIDLRNHIAKQRESSNLPIIAGTTNALKPSVCVHGGRSVSAAGTQFNFPTSVITGEDQSAMFQHLGDPVLMALAGGRNATIIAYGQTGSGKTHTMLGPRGSLTIDAIQQSAPNCPPSWGIFPRAIFQILSSGSAPVIRLSAVEIFHDQAYDLLNYRAPLQVGSKKSGLKFKSRSTHLSGAEIVNGVHPPGCRCGDCWKEKNRLVAERRAMRERGEFGNGKASHRERKASTSTSPASSAPSGFATVGESVTRINSISDVASISSTIEATRTASSHALNDRSSRSHCLIRLEITSNVGGAGLKQTLLFVDLAGSERIAKSGATGALAREATSINSSLTVLGRVIQSLGTGKPHVPYRDSCLTRLLRSDLEGGAVVSVCICVADGEEHGDETVCSLRFGSRMSVVRNDAREEVAYYAAEEAAYNREQLRIAKIELADLEAKGYREKFGEGSNPSEIKSYLANKEQLEKYERQLLEARKALLEAKAKARRGGGGSVGVGALAARVGELKQGVDNMQGILMRERSIKGFVFPPKQLWVSKQALVRELQKMI</sequence>
<keyword evidence="6" id="KW-1185">Reference proteome</keyword>
<dbReference type="OrthoDB" id="3176171at2759"/>
<dbReference type="InterPro" id="IPR001752">
    <property type="entry name" value="Kinesin_motor_dom"/>
</dbReference>
<dbReference type="InterPro" id="IPR036961">
    <property type="entry name" value="Kinesin_motor_dom_sf"/>
</dbReference>
<protein>
    <recommendedName>
        <fullName evidence="4">Kinesin motor domain-containing protein</fullName>
    </recommendedName>
</protein>
<comment type="similarity">
    <text evidence="1">Belongs to the TRAFAC class myosin-kinesin ATPase superfamily. Kinesin family.</text>
</comment>
<dbReference type="EMBL" id="BRXW01000096">
    <property type="protein sequence ID" value="GMI06212.1"/>
    <property type="molecule type" value="Genomic_DNA"/>
</dbReference>
<dbReference type="GO" id="GO:0005871">
    <property type="term" value="C:kinesin complex"/>
    <property type="evidence" value="ECO:0007669"/>
    <property type="project" value="TreeGrafter"/>
</dbReference>
<dbReference type="Pfam" id="PF00225">
    <property type="entry name" value="Kinesin"/>
    <property type="match status" value="2"/>
</dbReference>
<dbReference type="GO" id="GO:0005524">
    <property type="term" value="F:ATP binding"/>
    <property type="evidence" value="ECO:0007669"/>
    <property type="project" value="UniProtKB-UniRule"/>
</dbReference>
<evidence type="ECO:0000313" key="6">
    <source>
        <dbReference type="Proteomes" id="UP001165122"/>
    </source>
</evidence>
<dbReference type="PROSITE" id="PS50067">
    <property type="entry name" value="KINESIN_MOTOR_2"/>
    <property type="match status" value="1"/>
</dbReference>
<dbReference type="InterPro" id="IPR027640">
    <property type="entry name" value="Kinesin-like_fam"/>
</dbReference>
<keyword evidence="1" id="KW-0547">Nucleotide-binding</keyword>
<dbReference type="GO" id="GO:0005874">
    <property type="term" value="C:microtubule"/>
    <property type="evidence" value="ECO:0007669"/>
    <property type="project" value="TreeGrafter"/>
</dbReference>
<keyword evidence="1" id="KW-0505">Motor protein</keyword>
<feature type="binding site" evidence="1">
    <location>
        <begin position="100"/>
        <end position="107"/>
    </location>
    <ligand>
        <name>ATP</name>
        <dbReference type="ChEBI" id="CHEBI:30616"/>
    </ligand>
</feature>
<evidence type="ECO:0000256" key="3">
    <source>
        <dbReference type="SAM" id="MobiDB-lite"/>
    </source>
</evidence>
<reference evidence="6" key="1">
    <citation type="journal article" date="2023" name="Commun. Biol.">
        <title>Genome analysis of Parmales, the sister group of diatoms, reveals the evolutionary specialization of diatoms from phago-mixotrophs to photoautotrophs.</title>
        <authorList>
            <person name="Ban H."/>
            <person name="Sato S."/>
            <person name="Yoshikawa S."/>
            <person name="Yamada K."/>
            <person name="Nakamura Y."/>
            <person name="Ichinomiya M."/>
            <person name="Sato N."/>
            <person name="Blanc-Mathieu R."/>
            <person name="Endo H."/>
            <person name="Kuwata A."/>
            <person name="Ogata H."/>
        </authorList>
    </citation>
    <scope>NUCLEOTIDE SEQUENCE [LARGE SCALE GENOMIC DNA]</scope>
    <source>
        <strain evidence="6">NIES 3700</strain>
    </source>
</reference>
<dbReference type="Proteomes" id="UP001165122">
    <property type="component" value="Unassembled WGS sequence"/>
</dbReference>
<dbReference type="SMART" id="SM00129">
    <property type="entry name" value="KISc"/>
    <property type="match status" value="1"/>
</dbReference>
<dbReference type="GO" id="GO:0003777">
    <property type="term" value="F:microtubule motor activity"/>
    <property type="evidence" value="ECO:0007669"/>
    <property type="project" value="InterPro"/>
</dbReference>
<dbReference type="PRINTS" id="PR00380">
    <property type="entry name" value="KINESINHEAVY"/>
</dbReference>
<evidence type="ECO:0000256" key="1">
    <source>
        <dbReference type="PROSITE-ProRule" id="PRU00283"/>
    </source>
</evidence>
<dbReference type="InterPro" id="IPR027417">
    <property type="entry name" value="P-loop_NTPase"/>
</dbReference>
<comment type="caution">
    <text evidence="5">The sequence shown here is derived from an EMBL/GenBank/DDBJ whole genome shotgun (WGS) entry which is preliminary data.</text>
</comment>
<keyword evidence="2" id="KW-0175">Coiled coil</keyword>
<feature type="domain" description="Kinesin motor" evidence="4">
    <location>
        <begin position="3"/>
        <end position="417"/>
    </location>
</feature>
<organism evidence="5 6">
    <name type="scientific">Triparma laevis f. longispina</name>
    <dbReference type="NCBI Taxonomy" id="1714387"/>
    <lineage>
        <taxon>Eukaryota</taxon>
        <taxon>Sar</taxon>
        <taxon>Stramenopiles</taxon>
        <taxon>Ochrophyta</taxon>
        <taxon>Bolidophyceae</taxon>
        <taxon>Parmales</taxon>
        <taxon>Triparmaceae</taxon>
        <taxon>Triparma</taxon>
    </lineage>
</organism>
<evidence type="ECO:0000256" key="2">
    <source>
        <dbReference type="SAM" id="Coils"/>
    </source>
</evidence>
<dbReference type="GO" id="GO:0008017">
    <property type="term" value="F:microtubule binding"/>
    <property type="evidence" value="ECO:0007669"/>
    <property type="project" value="InterPro"/>
</dbReference>
<evidence type="ECO:0000313" key="5">
    <source>
        <dbReference type="EMBL" id="GMI06212.1"/>
    </source>
</evidence>
<feature type="compositionally biased region" description="Low complexity" evidence="3">
    <location>
        <begin position="244"/>
        <end position="255"/>
    </location>
</feature>
<dbReference type="GO" id="GO:0007018">
    <property type="term" value="P:microtubule-based movement"/>
    <property type="evidence" value="ECO:0007669"/>
    <property type="project" value="InterPro"/>
</dbReference>
<dbReference type="GO" id="GO:0016887">
    <property type="term" value="F:ATP hydrolysis activity"/>
    <property type="evidence" value="ECO:0007669"/>
    <property type="project" value="TreeGrafter"/>
</dbReference>
<dbReference type="SUPFAM" id="SSF52540">
    <property type="entry name" value="P-loop containing nucleoside triphosphate hydrolases"/>
    <property type="match status" value="1"/>
</dbReference>
<dbReference type="AlphaFoldDB" id="A0A9W7CAA4"/>
<feature type="region of interest" description="Disordered" evidence="3">
    <location>
        <begin position="224"/>
        <end position="258"/>
    </location>
</feature>
<proteinExistence type="inferred from homology"/>
<feature type="coiled-coil region" evidence="2">
    <location>
        <begin position="471"/>
        <end position="498"/>
    </location>
</feature>
<dbReference type="PANTHER" id="PTHR24115">
    <property type="entry name" value="KINESIN-RELATED"/>
    <property type="match status" value="1"/>
</dbReference>
<keyword evidence="1" id="KW-0067">ATP-binding</keyword>
<dbReference type="Gene3D" id="3.40.850.10">
    <property type="entry name" value="Kinesin motor domain"/>
    <property type="match status" value="1"/>
</dbReference>
<accession>A0A9W7CAA4</accession>